<reference evidence="1 2" key="1">
    <citation type="submission" date="2013-08" db="EMBL/GenBank/DDBJ databases">
        <title>Genome of Pontibacillus chungwhensis.</title>
        <authorList>
            <person name="Wang Q."/>
            <person name="Wang G."/>
        </authorList>
    </citation>
    <scope>NUCLEOTIDE SEQUENCE [LARGE SCALE GENOMIC DNA]</scope>
    <source>
        <strain evidence="1 2">BH030062</strain>
    </source>
</reference>
<sequence length="77" mass="8794">MNTERSPLDYSGERFPVYFEVADLETAYTTLESLDFIGQIETREHGYIVSITMQQIPEVVRTLAHENIAIYAIIPDA</sequence>
<dbReference type="eggNOG" id="COG1309">
    <property type="taxonomic scope" value="Bacteria"/>
</dbReference>
<keyword evidence="2" id="KW-1185">Reference proteome</keyword>
<accession>A0A0A2UYN2</accession>
<name>A0A0A2UYN2_9BACI</name>
<evidence type="ECO:0000313" key="1">
    <source>
        <dbReference type="EMBL" id="KGP91853.1"/>
    </source>
</evidence>
<evidence type="ECO:0008006" key="3">
    <source>
        <dbReference type="Google" id="ProtNLM"/>
    </source>
</evidence>
<proteinExistence type="predicted"/>
<evidence type="ECO:0000313" key="2">
    <source>
        <dbReference type="Proteomes" id="UP000030153"/>
    </source>
</evidence>
<dbReference type="Proteomes" id="UP000030153">
    <property type="component" value="Unassembled WGS sequence"/>
</dbReference>
<dbReference type="OrthoDB" id="3010327at2"/>
<dbReference type="EMBL" id="AVBG01000004">
    <property type="protein sequence ID" value="KGP91853.1"/>
    <property type="molecule type" value="Genomic_DNA"/>
</dbReference>
<gene>
    <name evidence="1" type="ORF">N780_15985</name>
</gene>
<protein>
    <recommendedName>
        <fullName evidence="3">DUF4911 domain-containing protein</fullName>
    </recommendedName>
</protein>
<organism evidence="1 2">
    <name type="scientific">Pontibacillus chungwhensis BH030062</name>
    <dbReference type="NCBI Taxonomy" id="1385513"/>
    <lineage>
        <taxon>Bacteria</taxon>
        <taxon>Bacillati</taxon>
        <taxon>Bacillota</taxon>
        <taxon>Bacilli</taxon>
        <taxon>Bacillales</taxon>
        <taxon>Bacillaceae</taxon>
        <taxon>Pontibacillus</taxon>
    </lineage>
</organism>
<dbReference type="RefSeq" id="WP_036781944.1">
    <property type="nucleotide sequence ID" value="NZ_AVBG01000004.1"/>
</dbReference>
<dbReference type="AlphaFoldDB" id="A0A0A2UYN2"/>
<comment type="caution">
    <text evidence="1">The sequence shown here is derived from an EMBL/GenBank/DDBJ whole genome shotgun (WGS) entry which is preliminary data.</text>
</comment>